<evidence type="ECO:0000259" key="5">
    <source>
        <dbReference type="Pfam" id="PF22820"/>
    </source>
</evidence>
<dbReference type="InterPro" id="IPR054530">
    <property type="entry name" value="TcaA_4th"/>
</dbReference>
<dbReference type="Gene3D" id="4.10.1060.50">
    <property type="match status" value="1"/>
</dbReference>
<feature type="region of interest" description="Disordered" evidence="1">
    <location>
        <begin position="172"/>
        <end position="194"/>
    </location>
</feature>
<sequence length="617" mass="68234">MKHFCPNCGTEVKANAAFCPNCGFKLTPKAENTNNSEKNSTIKKVEEPKSKAPVEPKKETVQKPVEKKTQSATKKAQIFCPNCDHPLKPGAEFCANCGYNLSKKVVSQNKSIAQPTQPTKEKIKPEKTVPSINKKAEQPHKVQVFCPNCGHPLKPGAEFCSNCGYNLKTKQVPKSNPQPQVNTVPNPQPSVQHKPMKNSTKILLSIVGVLIVALIGFYAWGSSYYSTNNQVDRITAKLPVPSQDLSPYVTADNASVKVTKDAVKPLQEYYKEHQTEVTKLNSSLKAGVGTSNISLIKNGHYWVLFPKYQLRVKTYQPQIITKHANSIVKVNGKNVGNLSKNSDGYYKKMGLIFPGKYHVVVNSQVAGRKLSATSTANIFGNKTLDMDIATQTFSVKSVPNGVIYINDKKVGTLDSKGEATFKSYPITKNMELYVMYNNNGKSIKSEPVTDMASSFGAFDDDYSNDDDDYYSDEASDDSSDDVTKSDDGYIVEPKWKGVISTDDAKDLLNDAFENPDDSAFVDGSANKDYNDIKKMEDAWDNDDDIDDYDTDASVISIYPASNNSCSIVFRITYTFDNGDNTKKQVMEYHDGIIQKDGDDQKIKTIGKGKMISSKTYD</sequence>
<feature type="compositionally biased region" description="Low complexity" evidence="1">
    <location>
        <begin position="175"/>
        <end position="192"/>
    </location>
</feature>
<dbReference type="InterPro" id="IPR025874">
    <property type="entry name" value="DZR"/>
</dbReference>
<evidence type="ECO:0000259" key="3">
    <source>
        <dbReference type="Pfam" id="PF12773"/>
    </source>
</evidence>
<keyword evidence="2" id="KW-0812">Transmembrane</keyword>
<dbReference type="InterPro" id="IPR038587">
    <property type="entry name" value="Ribosomal_eL40_sf"/>
</dbReference>
<keyword evidence="2" id="KW-1133">Transmembrane helix</keyword>
<name>A0ABS1LV86_9LACO</name>
<feature type="compositionally biased region" description="Basic and acidic residues" evidence="1">
    <location>
        <begin position="43"/>
        <end position="68"/>
    </location>
</feature>
<feature type="transmembrane region" description="Helical" evidence="2">
    <location>
        <begin position="202"/>
        <end position="221"/>
    </location>
</feature>
<evidence type="ECO:0000259" key="4">
    <source>
        <dbReference type="Pfam" id="PF13240"/>
    </source>
</evidence>
<feature type="domain" description="Zinc-ribbon" evidence="4">
    <location>
        <begin position="4"/>
        <end position="26"/>
    </location>
</feature>
<dbReference type="Proteomes" id="UP000640912">
    <property type="component" value="Unassembled WGS sequence"/>
</dbReference>
<evidence type="ECO:0000313" key="6">
    <source>
        <dbReference type="EMBL" id="MBL1071920.1"/>
    </source>
</evidence>
<reference evidence="6 7" key="1">
    <citation type="journal article" date="2021" name="Microorganisms">
        <title>Dual Inhibition of Salmonella enterica and Clostridium perfringens by New Probiotic Candidates Isolated from Chicken Intestinal Mucosa.</title>
        <authorList>
            <person name="Lone A."/>
            <person name="Mottawea W."/>
            <person name="Ait Chait Y."/>
            <person name="Hammami R."/>
        </authorList>
    </citation>
    <scope>NUCLEOTIDE SEQUENCE [LARGE SCALE GENOMIC DNA]</scope>
    <source>
        <strain evidence="6 7">A12</strain>
    </source>
</reference>
<accession>A0ABS1LV86</accession>
<feature type="region of interest" description="Disordered" evidence="1">
    <location>
        <begin position="30"/>
        <end position="68"/>
    </location>
</feature>
<feature type="compositionally biased region" description="Polar residues" evidence="1">
    <location>
        <begin position="30"/>
        <end position="39"/>
    </location>
</feature>
<gene>
    <name evidence="6" type="ORF">JEM47_05360</name>
</gene>
<dbReference type="Pfam" id="PF22820">
    <property type="entry name" value="TcaA_3rd_4th"/>
    <property type="match status" value="1"/>
</dbReference>
<evidence type="ECO:0000256" key="2">
    <source>
        <dbReference type="SAM" id="Phobius"/>
    </source>
</evidence>
<dbReference type="Pfam" id="PF12773">
    <property type="entry name" value="DZR"/>
    <property type="match status" value="1"/>
</dbReference>
<feature type="domain" description="DZANK-type" evidence="3">
    <location>
        <begin position="80"/>
        <end position="164"/>
    </location>
</feature>
<feature type="domain" description="TcaA 4th" evidence="5">
    <location>
        <begin position="391"/>
        <end position="449"/>
    </location>
</feature>
<dbReference type="InterPro" id="IPR026870">
    <property type="entry name" value="Zinc_ribbon_dom"/>
</dbReference>
<proteinExistence type="predicted"/>
<dbReference type="PANTHER" id="PTHR40038:SF1">
    <property type="entry name" value="MEMBRANE-ASSOCIATED PROTEIN TCAA"/>
    <property type="match status" value="1"/>
</dbReference>
<feature type="compositionally biased region" description="Acidic residues" evidence="1">
    <location>
        <begin position="458"/>
        <end position="480"/>
    </location>
</feature>
<protein>
    <submittedName>
        <fullName evidence="6">Zinc-ribbon domain-containing protein</fullName>
    </submittedName>
</protein>
<comment type="caution">
    <text evidence="6">The sequence shown here is derived from an EMBL/GenBank/DDBJ whole genome shotgun (WGS) entry which is preliminary data.</text>
</comment>
<evidence type="ECO:0000256" key="1">
    <source>
        <dbReference type="SAM" id="MobiDB-lite"/>
    </source>
</evidence>
<dbReference type="EMBL" id="JAEHNR010000033">
    <property type="protein sequence ID" value="MBL1071920.1"/>
    <property type="molecule type" value="Genomic_DNA"/>
</dbReference>
<dbReference type="Pfam" id="PF13240">
    <property type="entry name" value="Zn_Ribbon_1"/>
    <property type="match status" value="1"/>
</dbReference>
<feature type="region of interest" description="Disordered" evidence="1">
    <location>
        <begin position="456"/>
        <end position="486"/>
    </location>
</feature>
<dbReference type="PANTHER" id="PTHR40038">
    <property type="entry name" value="MEMBRANE-ASSOCIATED PROTEIN TCAA"/>
    <property type="match status" value="1"/>
</dbReference>
<dbReference type="RefSeq" id="WP_202018082.1">
    <property type="nucleotide sequence ID" value="NZ_JAEHNR010000033.1"/>
</dbReference>
<evidence type="ECO:0000313" key="7">
    <source>
        <dbReference type="Proteomes" id="UP000640912"/>
    </source>
</evidence>
<organism evidence="6 7">
    <name type="scientific">Lactobacillus kitasatonis</name>
    <dbReference type="NCBI Taxonomy" id="237446"/>
    <lineage>
        <taxon>Bacteria</taxon>
        <taxon>Bacillati</taxon>
        <taxon>Bacillota</taxon>
        <taxon>Bacilli</taxon>
        <taxon>Lactobacillales</taxon>
        <taxon>Lactobacillaceae</taxon>
        <taxon>Lactobacillus</taxon>
    </lineage>
</organism>
<keyword evidence="7" id="KW-1185">Reference proteome</keyword>
<keyword evidence="2" id="KW-0472">Membrane</keyword>